<proteinExistence type="predicted"/>
<accession>A0A0E9QFV0</accession>
<evidence type="ECO:0000313" key="1">
    <source>
        <dbReference type="EMBL" id="JAH15367.1"/>
    </source>
</evidence>
<reference evidence="1" key="1">
    <citation type="submission" date="2014-11" db="EMBL/GenBank/DDBJ databases">
        <authorList>
            <person name="Amaro Gonzalez C."/>
        </authorList>
    </citation>
    <scope>NUCLEOTIDE SEQUENCE</scope>
</reference>
<reference evidence="1" key="2">
    <citation type="journal article" date="2015" name="Fish Shellfish Immunol.">
        <title>Early steps in the European eel (Anguilla anguilla)-Vibrio vulnificus interaction in the gills: Role of the RtxA13 toxin.</title>
        <authorList>
            <person name="Callol A."/>
            <person name="Pajuelo D."/>
            <person name="Ebbesson L."/>
            <person name="Teles M."/>
            <person name="MacKenzie S."/>
            <person name="Amaro C."/>
        </authorList>
    </citation>
    <scope>NUCLEOTIDE SEQUENCE</scope>
</reference>
<dbReference type="EMBL" id="GBXM01093210">
    <property type="protein sequence ID" value="JAH15367.1"/>
    <property type="molecule type" value="Transcribed_RNA"/>
</dbReference>
<name>A0A0E9QFV0_ANGAN</name>
<protein>
    <submittedName>
        <fullName evidence="1">Uncharacterized protein</fullName>
    </submittedName>
</protein>
<sequence length="29" mass="3100">MSKHKPPNLYTHTLTKAALVVVPPGGERG</sequence>
<dbReference type="AlphaFoldDB" id="A0A0E9QFV0"/>
<organism evidence="1">
    <name type="scientific">Anguilla anguilla</name>
    <name type="common">European freshwater eel</name>
    <name type="synonym">Muraena anguilla</name>
    <dbReference type="NCBI Taxonomy" id="7936"/>
    <lineage>
        <taxon>Eukaryota</taxon>
        <taxon>Metazoa</taxon>
        <taxon>Chordata</taxon>
        <taxon>Craniata</taxon>
        <taxon>Vertebrata</taxon>
        <taxon>Euteleostomi</taxon>
        <taxon>Actinopterygii</taxon>
        <taxon>Neopterygii</taxon>
        <taxon>Teleostei</taxon>
        <taxon>Anguilliformes</taxon>
        <taxon>Anguillidae</taxon>
        <taxon>Anguilla</taxon>
    </lineage>
</organism>